<dbReference type="Proteomes" id="UP001057868">
    <property type="component" value="Unassembled WGS sequence"/>
</dbReference>
<comment type="caution">
    <text evidence="9">The sequence shown here is derived from an EMBL/GenBank/DDBJ whole genome shotgun (WGS) entry which is preliminary data.</text>
</comment>
<feature type="transmembrane region" description="Helical" evidence="8">
    <location>
        <begin position="286"/>
        <end position="310"/>
    </location>
</feature>
<dbReference type="InterPro" id="IPR044878">
    <property type="entry name" value="UbiA_sf"/>
</dbReference>
<feature type="transmembrane region" description="Helical" evidence="8">
    <location>
        <begin position="237"/>
        <end position="266"/>
    </location>
</feature>
<dbReference type="GO" id="GO:0009234">
    <property type="term" value="P:menaquinone biosynthetic process"/>
    <property type="evidence" value="ECO:0007669"/>
    <property type="project" value="UniProtKB-KW"/>
</dbReference>
<keyword evidence="6 8" id="KW-1133">Transmembrane helix</keyword>
<dbReference type="RefSeq" id="WP_261853869.1">
    <property type="nucleotide sequence ID" value="NZ_BQXY01000008.1"/>
</dbReference>
<accession>A0A9W5Y5A5</accession>
<sequence length="312" mass="35006">MSISKFFELVEIKTKLASVIPFSLGSAFAIYRYKSFNLKNFIIMFISLICFDMATTAINNYIDNTKAKNSSENNSLLTKYGANKSKVLLIIFILLAIATTAGIMLTLNTNIIVLLIGIISFIVGIFYTFGPIPISRMPLGEVFSGFFMGFVIIFLSVYIHIFDTNIISFTYQNNILSVGINLLEIGCIFLFSIPAIGGIANIMLANNICDVEEDIKNNRFTLPYYIGRPMALKLFKLLYYIGYVDIVLLALLKVIPLASLFVLITLIKVNKNIKLLQDRPIKNENFVVSVKNFLLINTSQVIIMIFIVMASK</sequence>
<dbReference type="InterPro" id="IPR026046">
    <property type="entry name" value="UBIAD1"/>
</dbReference>
<keyword evidence="10" id="KW-1185">Reference proteome</keyword>
<feature type="transmembrane region" description="Helical" evidence="8">
    <location>
        <begin position="111"/>
        <end position="130"/>
    </location>
</feature>
<gene>
    <name evidence="9" type="ORF">CFOLD11_38180</name>
</gene>
<comment type="subcellular location">
    <subcellularLocation>
        <location evidence="1">Membrane</location>
        <topology evidence="1">Multi-pass membrane protein</topology>
    </subcellularLocation>
</comment>
<keyword evidence="7 8" id="KW-0472">Membrane</keyword>
<dbReference type="PIRSF" id="PIRSF005355">
    <property type="entry name" value="UBIAD1"/>
    <property type="match status" value="1"/>
</dbReference>
<evidence type="ECO:0000256" key="4">
    <source>
        <dbReference type="ARBA" id="ARBA00022679"/>
    </source>
</evidence>
<organism evidence="9 10">
    <name type="scientific">Clostridium folliculivorans</name>
    <dbReference type="NCBI Taxonomy" id="2886038"/>
    <lineage>
        <taxon>Bacteria</taxon>
        <taxon>Bacillati</taxon>
        <taxon>Bacillota</taxon>
        <taxon>Clostridia</taxon>
        <taxon>Eubacteriales</taxon>
        <taxon>Clostridiaceae</taxon>
        <taxon>Clostridium</taxon>
    </lineage>
</organism>
<evidence type="ECO:0000256" key="3">
    <source>
        <dbReference type="ARBA" id="ARBA00022428"/>
    </source>
</evidence>
<evidence type="ECO:0000256" key="2">
    <source>
        <dbReference type="ARBA" id="ARBA00004863"/>
    </source>
</evidence>
<dbReference type="PANTHER" id="PTHR13929">
    <property type="entry name" value="1,4-DIHYDROXY-2-NAPHTHOATE OCTAPRENYLTRANSFERASE"/>
    <property type="match status" value="1"/>
</dbReference>
<evidence type="ECO:0000313" key="9">
    <source>
        <dbReference type="EMBL" id="GKU26991.1"/>
    </source>
</evidence>
<feature type="transmembrane region" description="Helical" evidence="8">
    <location>
        <begin position="87"/>
        <end position="105"/>
    </location>
</feature>
<evidence type="ECO:0000256" key="1">
    <source>
        <dbReference type="ARBA" id="ARBA00004141"/>
    </source>
</evidence>
<evidence type="ECO:0000256" key="5">
    <source>
        <dbReference type="ARBA" id="ARBA00022692"/>
    </source>
</evidence>
<dbReference type="PANTHER" id="PTHR13929:SF0">
    <property type="entry name" value="UBIA PRENYLTRANSFERASE DOMAIN-CONTAINING PROTEIN 1"/>
    <property type="match status" value="1"/>
</dbReference>
<evidence type="ECO:0000313" key="10">
    <source>
        <dbReference type="Proteomes" id="UP001057868"/>
    </source>
</evidence>
<keyword evidence="4" id="KW-0808">Transferase</keyword>
<reference evidence="9" key="1">
    <citation type="journal article" date="2023" name="Int. J. Syst. Evol. Microbiol.">
        <title>&lt;i&gt;Clostridium folliculivorans&lt;/i&gt; sp. nov., isolated from soil samples of an organic paddy in Japan.</title>
        <authorList>
            <person name="Tazawa J."/>
            <person name="Kobayashi H."/>
            <person name="Tanizawa Y."/>
            <person name="Uchino A."/>
            <person name="Tanaka F."/>
            <person name="Urashima Y."/>
            <person name="Miura S."/>
            <person name="Sakamoto M."/>
            <person name="Ohkuma M."/>
            <person name="Tohno M."/>
        </authorList>
    </citation>
    <scope>NUCLEOTIDE SEQUENCE</scope>
    <source>
        <strain evidence="9">D1-1</strain>
    </source>
</reference>
<feature type="transmembrane region" description="Helical" evidence="8">
    <location>
        <begin position="142"/>
        <end position="162"/>
    </location>
</feature>
<evidence type="ECO:0000256" key="7">
    <source>
        <dbReference type="ARBA" id="ARBA00023136"/>
    </source>
</evidence>
<proteinExistence type="predicted"/>
<evidence type="ECO:0000256" key="6">
    <source>
        <dbReference type="ARBA" id="ARBA00022989"/>
    </source>
</evidence>
<dbReference type="AlphaFoldDB" id="A0A9W5Y5A5"/>
<keyword evidence="3" id="KW-0474">Menaquinone biosynthesis</keyword>
<feature type="transmembrane region" description="Helical" evidence="8">
    <location>
        <begin position="182"/>
        <end position="204"/>
    </location>
</feature>
<keyword evidence="5 8" id="KW-0812">Transmembrane</keyword>
<dbReference type="GO" id="GO:0004659">
    <property type="term" value="F:prenyltransferase activity"/>
    <property type="evidence" value="ECO:0007669"/>
    <property type="project" value="InterPro"/>
</dbReference>
<dbReference type="GO" id="GO:0042371">
    <property type="term" value="P:vitamin K biosynthetic process"/>
    <property type="evidence" value="ECO:0007669"/>
    <property type="project" value="TreeGrafter"/>
</dbReference>
<dbReference type="NCBIfam" id="NF004752">
    <property type="entry name" value="PRK06080.1-4"/>
    <property type="match status" value="1"/>
</dbReference>
<dbReference type="CDD" id="cd13962">
    <property type="entry name" value="PT_UbiA_UBIAD1"/>
    <property type="match status" value="1"/>
</dbReference>
<dbReference type="InterPro" id="IPR000537">
    <property type="entry name" value="UbiA_prenyltransferase"/>
</dbReference>
<protein>
    <submittedName>
        <fullName evidence="9">1,4-dihydroxy-2-naphthoate octaprenyltransferase</fullName>
    </submittedName>
</protein>
<dbReference type="EMBL" id="BQXY01000008">
    <property type="protein sequence ID" value="GKU26991.1"/>
    <property type="molecule type" value="Genomic_DNA"/>
</dbReference>
<evidence type="ECO:0000256" key="8">
    <source>
        <dbReference type="SAM" id="Phobius"/>
    </source>
</evidence>
<dbReference type="Pfam" id="PF01040">
    <property type="entry name" value="UbiA"/>
    <property type="match status" value="1"/>
</dbReference>
<dbReference type="GO" id="GO:0016020">
    <property type="term" value="C:membrane"/>
    <property type="evidence" value="ECO:0007669"/>
    <property type="project" value="UniProtKB-SubCell"/>
</dbReference>
<comment type="pathway">
    <text evidence="2">Quinol/quinone metabolism; menaquinone biosynthesis.</text>
</comment>
<dbReference type="Gene3D" id="1.10.357.140">
    <property type="entry name" value="UbiA prenyltransferase"/>
    <property type="match status" value="1"/>
</dbReference>
<name>A0A9W5Y5A5_9CLOT</name>
<feature type="transmembrane region" description="Helical" evidence="8">
    <location>
        <begin position="42"/>
        <end position="62"/>
    </location>
</feature>